<dbReference type="InterPro" id="IPR013154">
    <property type="entry name" value="ADH-like_N"/>
</dbReference>
<evidence type="ECO:0000256" key="2">
    <source>
        <dbReference type="ARBA" id="ARBA00009986"/>
    </source>
</evidence>
<organism evidence="11 12">
    <name type="scientific">Phytohabitans flavus</name>
    <dbReference type="NCBI Taxonomy" id="1076124"/>
    <lineage>
        <taxon>Bacteria</taxon>
        <taxon>Bacillati</taxon>
        <taxon>Actinomycetota</taxon>
        <taxon>Actinomycetes</taxon>
        <taxon>Micromonosporales</taxon>
        <taxon>Micromonosporaceae</taxon>
    </lineage>
</organism>
<dbReference type="InterPro" id="IPR016163">
    <property type="entry name" value="Ald_DH_C"/>
</dbReference>
<dbReference type="PROSITE" id="PS00687">
    <property type="entry name" value="ALDEHYDE_DEHYDR_GLU"/>
    <property type="match status" value="1"/>
</dbReference>
<comment type="similarity">
    <text evidence="2 7">Belongs to the aldehyde dehydrogenase family.</text>
</comment>
<dbReference type="Gene3D" id="3.40.309.10">
    <property type="entry name" value="Aldehyde Dehydrogenase, Chain A, domain 2"/>
    <property type="match status" value="1"/>
</dbReference>
<dbReference type="RefSeq" id="WP_173036681.1">
    <property type="nucleotide sequence ID" value="NZ_AP022870.1"/>
</dbReference>
<dbReference type="Gene3D" id="3.40.50.720">
    <property type="entry name" value="NAD(P)-binding Rossmann-like Domain"/>
    <property type="match status" value="1"/>
</dbReference>
<protein>
    <recommendedName>
        <fullName evidence="10">Enoyl reductase (ER) domain-containing protein</fullName>
    </recommendedName>
</protein>
<feature type="domain" description="Enoyl reductase (ER)" evidence="10">
    <location>
        <begin position="520"/>
        <end position="863"/>
    </location>
</feature>
<keyword evidence="4 8" id="KW-0862">Zinc</keyword>
<proteinExistence type="inferred from homology"/>
<dbReference type="KEGG" id="pfla:Pflav_030950"/>
<evidence type="ECO:0000259" key="10">
    <source>
        <dbReference type="SMART" id="SM00829"/>
    </source>
</evidence>
<dbReference type="FunFam" id="3.40.50.720:FF:000003">
    <property type="entry name" value="S-(hydroxymethyl)glutathione dehydrogenase"/>
    <property type="match status" value="1"/>
</dbReference>
<dbReference type="InterPro" id="IPR020843">
    <property type="entry name" value="ER"/>
</dbReference>
<evidence type="ECO:0000313" key="11">
    <source>
        <dbReference type="EMBL" id="BCB76685.1"/>
    </source>
</evidence>
<dbReference type="EMBL" id="AP022870">
    <property type="protein sequence ID" value="BCB76685.1"/>
    <property type="molecule type" value="Genomic_DNA"/>
</dbReference>
<name>A0A6F8XS75_9ACTN</name>
<dbReference type="InterPro" id="IPR011032">
    <property type="entry name" value="GroES-like_sf"/>
</dbReference>
<dbReference type="InterPro" id="IPR016161">
    <property type="entry name" value="Ald_DH/histidinol_DH"/>
</dbReference>
<dbReference type="SMART" id="SM00829">
    <property type="entry name" value="PKS_ER"/>
    <property type="match status" value="1"/>
</dbReference>
<dbReference type="InterPro" id="IPR013149">
    <property type="entry name" value="ADH-like_C"/>
</dbReference>
<dbReference type="AlphaFoldDB" id="A0A6F8XS75"/>
<sequence length="864" mass="88517">MPDDLSPWLEKARLPASHSFLDGRLRDGGGGRFVTRHPGNGAALAEVTATGPERLDDAVEAAAAAQPEWARTSPHTRAAVLRAAADRLEADADRLACLVALDNGKTLAEGRGDVVVAAALLRTAAGWAPTLEGSTFPADAGTLRMSWREPVGVVAAVIPFNAPLMFTAQKAGPALAAGNAMVLKAPEQAPLAPPVLAGILAEAGLPPGVLQVVQGDGEVGRLLVAHERVDMISFTGSTRVGQQVMTSAAAGMKRLLLELGGKSANIVFGDADLDPALDATLAGIFRNAGQRCFSGSRLLVAEEIADEALDRLTARAEKIRVGDPFDPASQIGALISAAEVDRVLGMVSAAAAAGARVLCGGTRPAGTHPAGAFVAPTIVEVPRDLPADLPLLREEVFGPVLAVQRFADEADAVALANDSPFGLAGGCWTRDLDRALRTARAVRTGYFWINSYGALALDAPIGGTSPRASAASWAGRGTRRTPRSRPSSWTPRRPRRRRGSDRSPGMAATTFRAAVVRAAGAPLGIEPVTFDEPDGGDVLVRVTACGLCHSDLHFMAGTSGRDFPYLVGHEVTGVVERVGPAVSGLSPGDTVVVAPMVACGTCRQCLAGRAPACPAKLPRNPAGRLADGAAANRVLGIGGLAERVVLPARQLVPVDPRVPAQVAALLGCAVPSGFGAAVHTAEVGPADDVVVIGCGGVGVAAVAGAAYAGARRVIAVDTNPRKLPAARRFGATDVVDAGRTDAAEAVREITGGGADVVIDAVGGSRTFGAALAMRGPGSRVVMVGAPQPGEVTDLGLRQLFLTGGRIQVSIWGDCVASRDIPLLADLYLSGKLPLEVGETFAFGAAADGYHSLEAGETLRPVVVF</sequence>
<dbReference type="Pfam" id="PF00171">
    <property type="entry name" value="Aldedh"/>
    <property type="match status" value="1"/>
</dbReference>
<evidence type="ECO:0000256" key="4">
    <source>
        <dbReference type="ARBA" id="ARBA00022833"/>
    </source>
</evidence>
<gene>
    <name evidence="11" type="ORF">Pflav_030950</name>
</gene>
<dbReference type="Pfam" id="PF00107">
    <property type="entry name" value="ADH_zinc_N"/>
    <property type="match status" value="1"/>
</dbReference>
<keyword evidence="12" id="KW-1185">Reference proteome</keyword>
<evidence type="ECO:0000256" key="9">
    <source>
        <dbReference type="SAM" id="MobiDB-lite"/>
    </source>
</evidence>
<dbReference type="FunFam" id="3.40.309.10:FF:000012">
    <property type="entry name" value="Betaine aldehyde dehydrogenase"/>
    <property type="match status" value="1"/>
</dbReference>
<dbReference type="PANTHER" id="PTHR11699">
    <property type="entry name" value="ALDEHYDE DEHYDROGENASE-RELATED"/>
    <property type="match status" value="1"/>
</dbReference>
<feature type="active site" evidence="6">
    <location>
        <position position="258"/>
    </location>
</feature>
<dbReference type="InterPro" id="IPR002328">
    <property type="entry name" value="ADH_Zn_CS"/>
</dbReference>
<feature type="region of interest" description="Disordered" evidence="9">
    <location>
        <begin position="467"/>
        <end position="506"/>
    </location>
</feature>
<dbReference type="InterPro" id="IPR015590">
    <property type="entry name" value="Aldehyde_DH_dom"/>
</dbReference>
<evidence type="ECO:0000256" key="7">
    <source>
        <dbReference type="RuleBase" id="RU003345"/>
    </source>
</evidence>
<dbReference type="SUPFAM" id="SSF51735">
    <property type="entry name" value="NAD(P)-binding Rossmann-fold domains"/>
    <property type="match status" value="1"/>
</dbReference>
<dbReference type="FunFam" id="3.40.605.10:FF:000007">
    <property type="entry name" value="NAD/NADP-dependent betaine aldehyde dehydrogenase"/>
    <property type="match status" value="1"/>
</dbReference>
<comment type="similarity">
    <text evidence="8">Belongs to the zinc-containing alcohol dehydrogenase family.</text>
</comment>
<reference evidence="11 12" key="1">
    <citation type="submission" date="2020-03" db="EMBL/GenBank/DDBJ databases">
        <title>Whole genome shotgun sequence of Phytohabitans flavus NBRC 107702.</title>
        <authorList>
            <person name="Komaki H."/>
            <person name="Tamura T."/>
        </authorList>
    </citation>
    <scope>NUCLEOTIDE SEQUENCE [LARGE SCALE GENOMIC DNA]</scope>
    <source>
        <strain evidence="11 12">NBRC 107702</strain>
    </source>
</reference>
<dbReference type="Proteomes" id="UP000502508">
    <property type="component" value="Chromosome"/>
</dbReference>
<evidence type="ECO:0000256" key="8">
    <source>
        <dbReference type="RuleBase" id="RU361277"/>
    </source>
</evidence>
<evidence type="ECO:0000256" key="5">
    <source>
        <dbReference type="ARBA" id="ARBA00023002"/>
    </source>
</evidence>
<dbReference type="InterPro" id="IPR029510">
    <property type="entry name" value="Ald_DH_CS_GLU"/>
</dbReference>
<reference evidence="11 12" key="2">
    <citation type="submission" date="2020-03" db="EMBL/GenBank/DDBJ databases">
        <authorList>
            <person name="Ichikawa N."/>
            <person name="Kimura A."/>
            <person name="Kitahashi Y."/>
            <person name="Uohara A."/>
        </authorList>
    </citation>
    <scope>NUCLEOTIDE SEQUENCE [LARGE SCALE GENOMIC DNA]</scope>
    <source>
        <strain evidence="11 12">NBRC 107702</strain>
    </source>
</reference>
<evidence type="ECO:0000256" key="3">
    <source>
        <dbReference type="ARBA" id="ARBA00022723"/>
    </source>
</evidence>
<evidence type="ECO:0000313" key="12">
    <source>
        <dbReference type="Proteomes" id="UP000502508"/>
    </source>
</evidence>
<dbReference type="SUPFAM" id="SSF50129">
    <property type="entry name" value="GroES-like"/>
    <property type="match status" value="1"/>
</dbReference>
<evidence type="ECO:0000256" key="1">
    <source>
        <dbReference type="ARBA" id="ARBA00001947"/>
    </source>
</evidence>
<keyword evidence="5 7" id="KW-0560">Oxidoreductase</keyword>
<dbReference type="SUPFAM" id="SSF53720">
    <property type="entry name" value="ALDH-like"/>
    <property type="match status" value="1"/>
</dbReference>
<dbReference type="Gene3D" id="3.40.605.10">
    <property type="entry name" value="Aldehyde Dehydrogenase, Chain A, domain 1"/>
    <property type="match status" value="1"/>
</dbReference>
<dbReference type="InterPro" id="IPR036291">
    <property type="entry name" value="NAD(P)-bd_dom_sf"/>
</dbReference>
<accession>A0A6F8XS75</accession>
<dbReference type="InterPro" id="IPR016162">
    <property type="entry name" value="Ald_DH_N"/>
</dbReference>
<dbReference type="GO" id="GO:0016620">
    <property type="term" value="F:oxidoreductase activity, acting on the aldehyde or oxo group of donors, NAD or NADP as acceptor"/>
    <property type="evidence" value="ECO:0007669"/>
    <property type="project" value="InterPro"/>
</dbReference>
<dbReference type="PROSITE" id="PS00059">
    <property type="entry name" value="ADH_ZINC"/>
    <property type="match status" value="1"/>
</dbReference>
<comment type="cofactor">
    <cofactor evidence="1 8">
        <name>Zn(2+)</name>
        <dbReference type="ChEBI" id="CHEBI:29105"/>
    </cofactor>
</comment>
<keyword evidence="3 8" id="KW-0479">Metal-binding</keyword>
<dbReference type="Gene3D" id="3.90.180.10">
    <property type="entry name" value="Medium-chain alcohol dehydrogenases, catalytic domain"/>
    <property type="match status" value="1"/>
</dbReference>
<evidence type="ECO:0000256" key="6">
    <source>
        <dbReference type="PROSITE-ProRule" id="PRU10007"/>
    </source>
</evidence>
<dbReference type="Pfam" id="PF08240">
    <property type="entry name" value="ADH_N"/>
    <property type="match status" value="1"/>
</dbReference>
<dbReference type="GO" id="GO:0008270">
    <property type="term" value="F:zinc ion binding"/>
    <property type="evidence" value="ECO:0007669"/>
    <property type="project" value="InterPro"/>
</dbReference>